<feature type="non-terminal residue" evidence="1">
    <location>
        <position position="1"/>
    </location>
</feature>
<dbReference type="AlphaFoldDB" id="A0A9N9K238"/>
<dbReference type="EMBL" id="CAJVQA010033930">
    <property type="protein sequence ID" value="CAG8805102.1"/>
    <property type="molecule type" value="Genomic_DNA"/>
</dbReference>
<proteinExistence type="predicted"/>
<dbReference type="OrthoDB" id="2477600at2759"/>
<evidence type="ECO:0000313" key="1">
    <source>
        <dbReference type="EMBL" id="CAG8805102.1"/>
    </source>
</evidence>
<keyword evidence="2" id="KW-1185">Reference proteome</keyword>
<accession>A0A9N9K238</accession>
<name>A0A9N9K238_9GLOM</name>
<comment type="caution">
    <text evidence="1">The sequence shown here is derived from an EMBL/GenBank/DDBJ whole genome shotgun (WGS) entry which is preliminary data.</text>
</comment>
<dbReference type="Proteomes" id="UP000789759">
    <property type="component" value="Unassembled WGS sequence"/>
</dbReference>
<evidence type="ECO:0000313" key="2">
    <source>
        <dbReference type="Proteomes" id="UP000789759"/>
    </source>
</evidence>
<organism evidence="1 2">
    <name type="scientific">Cetraspora pellucida</name>
    <dbReference type="NCBI Taxonomy" id="1433469"/>
    <lineage>
        <taxon>Eukaryota</taxon>
        <taxon>Fungi</taxon>
        <taxon>Fungi incertae sedis</taxon>
        <taxon>Mucoromycota</taxon>
        <taxon>Glomeromycotina</taxon>
        <taxon>Glomeromycetes</taxon>
        <taxon>Diversisporales</taxon>
        <taxon>Gigasporaceae</taxon>
        <taxon>Cetraspora</taxon>
    </lineage>
</organism>
<protein>
    <submittedName>
        <fullName evidence="1">17809_t:CDS:1</fullName>
    </submittedName>
</protein>
<gene>
    <name evidence="1" type="ORF">CPELLU_LOCUS18064</name>
</gene>
<sequence>TNPKRQAFYFYQYLTIYQNTAAENHNIDKMNKQQAINFLIPKLIDTNFLACIITYFDCTCNESPNYSVKIKFYKEKALPEAEQFYMKNLTSNLKYPHLSQSHSS</sequence>
<reference evidence="1" key="1">
    <citation type="submission" date="2021-06" db="EMBL/GenBank/DDBJ databases">
        <authorList>
            <person name="Kallberg Y."/>
            <person name="Tangrot J."/>
            <person name="Rosling A."/>
        </authorList>
    </citation>
    <scope>NUCLEOTIDE SEQUENCE</scope>
    <source>
        <strain evidence="1">FL966</strain>
    </source>
</reference>